<dbReference type="SMART" id="SM00181">
    <property type="entry name" value="EGF"/>
    <property type="match status" value="1"/>
</dbReference>
<keyword evidence="9" id="KW-1133">Transmembrane helix</keyword>
<feature type="region of interest" description="Disordered" evidence="8">
    <location>
        <begin position="1574"/>
        <end position="1594"/>
    </location>
</feature>
<dbReference type="Pfam" id="PF01839">
    <property type="entry name" value="FG-GAP"/>
    <property type="match status" value="1"/>
</dbReference>
<dbReference type="InterPro" id="IPR000742">
    <property type="entry name" value="EGF"/>
</dbReference>
<name>A0A0G4FRE2_9ALVE</name>
<accession>A0A0G4FRE2</accession>
<dbReference type="PANTHER" id="PTHR23221">
    <property type="entry name" value="GLYCOSYLPHOSPHATIDYLINOSITOL PHOSPHOLIPASE D"/>
    <property type="match status" value="1"/>
</dbReference>
<dbReference type="InterPro" id="IPR000152">
    <property type="entry name" value="EGF-type_Asp/Asn_hydroxyl_site"/>
</dbReference>
<evidence type="ECO:0000313" key="11">
    <source>
        <dbReference type="EMBL" id="CEM17165.1"/>
    </source>
</evidence>
<evidence type="ECO:0000259" key="10">
    <source>
        <dbReference type="PROSITE" id="PS50026"/>
    </source>
</evidence>
<dbReference type="InterPro" id="IPR013517">
    <property type="entry name" value="FG-GAP"/>
</dbReference>
<dbReference type="SUPFAM" id="SSF69318">
    <property type="entry name" value="Integrin alpha N-terminal domain"/>
    <property type="match status" value="1"/>
</dbReference>
<dbReference type="GO" id="GO:0005509">
    <property type="term" value="F:calcium ion binding"/>
    <property type="evidence" value="ECO:0007669"/>
    <property type="project" value="InterPro"/>
</dbReference>
<evidence type="ECO:0000256" key="6">
    <source>
        <dbReference type="ARBA" id="ARBA00023180"/>
    </source>
</evidence>
<proteinExistence type="predicted"/>
<keyword evidence="4" id="KW-0378">Hydrolase</keyword>
<dbReference type="Pfam" id="PF12947">
    <property type="entry name" value="EGF_3"/>
    <property type="match status" value="1"/>
</dbReference>
<feature type="region of interest" description="Disordered" evidence="8">
    <location>
        <begin position="1399"/>
        <end position="1439"/>
    </location>
</feature>
<feature type="compositionally biased region" description="Polar residues" evidence="8">
    <location>
        <begin position="1690"/>
        <end position="1699"/>
    </location>
</feature>
<keyword evidence="5" id="KW-1015">Disulfide bond</keyword>
<evidence type="ECO:0000256" key="5">
    <source>
        <dbReference type="ARBA" id="ARBA00023157"/>
    </source>
</evidence>
<dbReference type="InterPro" id="IPR049883">
    <property type="entry name" value="NOTCH1_EGF-like"/>
</dbReference>
<dbReference type="GO" id="GO:0016787">
    <property type="term" value="F:hydrolase activity"/>
    <property type="evidence" value="ECO:0007669"/>
    <property type="project" value="UniProtKB-KW"/>
</dbReference>
<feature type="region of interest" description="Disordered" evidence="8">
    <location>
        <begin position="1623"/>
        <end position="1642"/>
    </location>
</feature>
<dbReference type="PROSITE" id="PS00010">
    <property type="entry name" value="ASX_HYDROXYL"/>
    <property type="match status" value="1"/>
</dbReference>
<evidence type="ECO:0000256" key="3">
    <source>
        <dbReference type="ARBA" id="ARBA00022737"/>
    </source>
</evidence>
<keyword evidence="2" id="KW-0732">Signal</keyword>
<feature type="compositionally biased region" description="Basic and acidic residues" evidence="8">
    <location>
        <begin position="1421"/>
        <end position="1430"/>
    </location>
</feature>
<evidence type="ECO:0000256" key="1">
    <source>
        <dbReference type="ARBA" id="ARBA00022536"/>
    </source>
</evidence>
<reference evidence="11" key="1">
    <citation type="submission" date="2014-11" db="EMBL/GenBank/DDBJ databases">
        <authorList>
            <person name="Otto D Thomas"/>
            <person name="Naeem Raeece"/>
        </authorList>
    </citation>
    <scope>NUCLEOTIDE SEQUENCE</scope>
</reference>
<keyword evidence="3" id="KW-0677">Repeat</keyword>
<keyword evidence="9" id="KW-0472">Membrane</keyword>
<feature type="domain" description="EGF-like" evidence="10">
    <location>
        <begin position="542"/>
        <end position="582"/>
    </location>
</feature>
<dbReference type="InterPro" id="IPR024731">
    <property type="entry name" value="NELL2-like_EGF"/>
</dbReference>
<protein>
    <recommendedName>
        <fullName evidence="10">EGF-like domain-containing protein</fullName>
    </recommendedName>
</protein>
<dbReference type="GO" id="GO:0008305">
    <property type="term" value="C:integrin complex"/>
    <property type="evidence" value="ECO:0007669"/>
    <property type="project" value="InterPro"/>
</dbReference>
<dbReference type="SMART" id="SM00179">
    <property type="entry name" value="EGF_CA"/>
    <property type="match status" value="1"/>
</dbReference>
<dbReference type="GO" id="GO:0007155">
    <property type="term" value="P:cell adhesion"/>
    <property type="evidence" value="ECO:0007669"/>
    <property type="project" value="InterPro"/>
</dbReference>
<comment type="caution">
    <text evidence="7">Lacks conserved residue(s) required for the propagation of feature annotation.</text>
</comment>
<keyword evidence="9" id="KW-0812">Transmembrane</keyword>
<feature type="region of interest" description="Disordered" evidence="8">
    <location>
        <begin position="75"/>
        <end position="103"/>
    </location>
</feature>
<evidence type="ECO:0000256" key="2">
    <source>
        <dbReference type="ARBA" id="ARBA00022729"/>
    </source>
</evidence>
<dbReference type="EMBL" id="CDMZ01000573">
    <property type="protein sequence ID" value="CEM17165.1"/>
    <property type="molecule type" value="Genomic_DNA"/>
</dbReference>
<dbReference type="FunFam" id="2.10.25.10:FF:000038">
    <property type="entry name" value="Fibrillin 2"/>
    <property type="match status" value="1"/>
</dbReference>
<dbReference type="CDD" id="cd00054">
    <property type="entry name" value="EGF_CA"/>
    <property type="match status" value="1"/>
</dbReference>
<dbReference type="PANTHER" id="PTHR23221:SF7">
    <property type="entry name" value="PHOSPHATIDYLINOSITOL-GLYCAN-SPECIFIC PHOSPHOLIPASE D"/>
    <property type="match status" value="1"/>
</dbReference>
<feature type="transmembrane region" description="Helical" evidence="9">
    <location>
        <begin position="2059"/>
        <end position="2085"/>
    </location>
</feature>
<feature type="transmembrane region" description="Helical" evidence="9">
    <location>
        <begin position="1840"/>
        <end position="1862"/>
    </location>
</feature>
<dbReference type="PROSITE" id="PS50026">
    <property type="entry name" value="EGF_3"/>
    <property type="match status" value="1"/>
</dbReference>
<evidence type="ECO:0000256" key="4">
    <source>
        <dbReference type="ARBA" id="ARBA00022801"/>
    </source>
</evidence>
<feature type="compositionally biased region" description="Basic and acidic residues" evidence="8">
    <location>
        <begin position="1720"/>
        <end position="1752"/>
    </location>
</feature>
<dbReference type="PhylomeDB" id="A0A0G4FRE2"/>
<evidence type="ECO:0000256" key="9">
    <source>
        <dbReference type="SAM" id="Phobius"/>
    </source>
</evidence>
<dbReference type="InterPro" id="IPR028994">
    <property type="entry name" value="Integrin_alpha_N"/>
</dbReference>
<feature type="region of interest" description="Disordered" evidence="8">
    <location>
        <begin position="1650"/>
        <end position="1700"/>
    </location>
</feature>
<dbReference type="SMART" id="SM00191">
    <property type="entry name" value="Int_alpha"/>
    <property type="match status" value="6"/>
</dbReference>
<gene>
    <name evidence="11" type="ORF">Cvel_3661</name>
</gene>
<feature type="compositionally biased region" description="Basic and acidic residues" evidence="8">
    <location>
        <begin position="1663"/>
        <end position="1689"/>
    </location>
</feature>
<feature type="transmembrane region" description="Helical" evidence="9">
    <location>
        <begin position="1083"/>
        <end position="1104"/>
    </location>
</feature>
<dbReference type="Gene3D" id="2.130.10.130">
    <property type="entry name" value="Integrin alpha, N-terminal"/>
    <property type="match status" value="3"/>
</dbReference>
<keyword evidence="6" id="KW-0325">Glycoprotein</keyword>
<keyword evidence="1 7" id="KW-0245">EGF-like domain</keyword>
<feature type="region of interest" description="Disordered" evidence="8">
    <location>
        <begin position="1713"/>
        <end position="1756"/>
    </location>
</feature>
<feature type="transmembrane region" description="Helical" evidence="9">
    <location>
        <begin position="2097"/>
        <end position="2127"/>
    </location>
</feature>
<evidence type="ECO:0000256" key="7">
    <source>
        <dbReference type="PROSITE-ProRule" id="PRU00076"/>
    </source>
</evidence>
<dbReference type="PROSITE" id="PS01186">
    <property type="entry name" value="EGF_2"/>
    <property type="match status" value="1"/>
</dbReference>
<dbReference type="InterPro" id="IPR013519">
    <property type="entry name" value="Int_alpha_beta-p"/>
</dbReference>
<dbReference type="InterPro" id="IPR001881">
    <property type="entry name" value="EGF-like_Ca-bd_dom"/>
</dbReference>
<dbReference type="Gene3D" id="2.10.25.10">
    <property type="entry name" value="Laminin"/>
    <property type="match status" value="2"/>
</dbReference>
<dbReference type="Pfam" id="PF07645">
    <property type="entry name" value="EGF_CA"/>
    <property type="match status" value="1"/>
</dbReference>
<sequence length="2134" mass="226923">MSSWLPHNALTWLTSVVPKLFGPKKEEDAALLSSWAGTFRSDFECDEALALDEALQPPLPLPLGGALEELLGEGNVPHESEEAVPASVGRGKERNDPTTETAAGADRRRLWDATTVLSSSYLTGSNGSYLAGTGASGLLGRGASIAGDVNNDGIDDMILSEDGSSKAYVIFGRDWTSSSFTAEVDLSALDGTNGFTIIGTSSTRAGLMCSGGGDWNNDGIADVLLGAIAADPNGYTNSGELYMIFGRATWPASVTVSALSGSDGVIFTGVGNNAELGRGNANAGDMNGDGIDDFIFGAHLSSQGGTSSGAVFIMYGKATWTSPIEITGSYMDGVVGFRVNGQAGDNVGYEVAGNVDVNNDGIKDVVFGGGWADPVSSKEGQVHVIFGKSSSSFSGTYSVTDIDGSLGITVNGVTTDGLLGLTVGALGDVNGDGIDDFIAGAFEANPEGISNQGEAVVVFGSSDFSALDATDGSTDGKWSVSAFDGSNGFRFYGTASGDTAGMDVHGPGDVNGDGVSDILIGASTADPNSITNAGEAYVIFGQADECTVGRHNCASKATCTDTTNSFTCACNEGYSGTGVSCYIETTSSICTGGSACLDTWTCDSYGDCMTVISEADGLYVDECALGTHICPSIAPCKNTQGAYECLLPETVETTTLQEDSTGTSSDEGAAATVLLLNSLSSFVESSTSGSDGSSSASTSTSDTLANTESVAQKISSTLAGIESSGRTLTEEETQAFTAVLSTASKGLDSVLSSTDSSSLSQDQKDSQTAAVTGSVSTLASSLSAVVSQSSSITKSRSGKSLVSSQLPVLSSLEKTLQSASKDAGVVPGGDTTGSNGTALASRREKLHSATDSVIKAATSSIAPLVLSQASSSGSAVMTTDSFSIAATALPTPSTVAASRSISAEVGPLSVSVKSISDAAAERLRALEGTCGVSDNAFLGLSVVTWGSDVRNYVGGNAKFGTSQSIRLLWCGEDVGARVFGSDQLSVTVGGLQQAGESTGGRRRLSSVEEDGGCSSFDGDKAEWSSLCQPVGGGGCECEGAGAGLMETEYGEVIGGVVGILAGADLSIIWQFDRAREGGTIDNALLWVVCALIGGFIIHMLIAVWRDRRAPRTSTAVVEAACLNTKAVLAAAWENRHQPSMCSFQFLSEQIEKITTEGETGLNDRYQNLFSSDCAYPLTIPSHPGEDSNSPSDAAVSGELGDSLDLQALSFRQTDLVALLTGDAQKVLAQGIGSTCHLKLGREAVVITPEVALIEDRSLSHETNNFSFAYAPLWDPRQPPILPCSLRYSLTARWRRDLLIEPFGDSDWAVLSAARFLIRSGHFRRRLESFAEKQANRYRMLDSIVKAWLVRKGLRRAERENPSADRRVQIDSPNPNRLTATVNLRGFLLPWPPVSPAIGSDEWQSHWKGEDEEGENSAEGEPSEHSDREQETGSAPMPRDVPVLLTVGASFLEIRPASPQDDLALALPAPIIERYGLSLTIISSNPAGRDGEKNLEKGKGKRRKALEVLIPKRFVLDSGGRIICAFHLSPTPRDRAFFVKEEKRTPVPVRYWRERHKGTLGSNTRGGRWAIADDQKESVQEKEQGSGNRVASPSDGAVEFLDESPDYSVLRLFVRCPNAPSGIVGLDISSPRGPGNGQETPRQMSFNDAAARSIDEEEESASVGDERGREGKRGRGTEKEEKNSMKRQENQDIQTINNCSRGARVSEPVFTASAAAASEGQMREGGARSERGAEKSGKDTHEYRDSSSVHVEESTETTRQMLSQIADMSLQWKRHRSTALRSAPSWATLEKQIEEDMRRVRPFGWSTGYLALRLFLRPLRSSLLANSPSAPQYALLPRWSALLIVWTSAFTWFFLLALFFGVLSQDTPEVSSDMGFLELLSAVVSTFTGQTVMGALVIYCLTLPVGTLTDFLMRPRTPKVPLLKNLSEKVRRGGRVTLEDANYFWTANVSSGRRVDRGNCGCLRRKESGRQSERDEKEEEGRNSKFTVSALQSLLPRSQRGRERVCILVEWRRGKVGDLGEEREREDSPPEGAIYRASKKWVLPETYRAWWLWRNQQRAIGGMCFCLLWILFCLFYLLCFALNYPVRPADLAQVGTTVLGLLIIHGVVWPLLVSAGLGASLVLLLSLLQHPGTDL</sequence>
<feature type="region of interest" description="Disordered" evidence="8">
    <location>
        <begin position="685"/>
        <end position="705"/>
    </location>
</feature>
<evidence type="ECO:0000256" key="8">
    <source>
        <dbReference type="SAM" id="MobiDB-lite"/>
    </source>
</evidence>
<dbReference type="SUPFAM" id="SSF57196">
    <property type="entry name" value="EGF/Laminin"/>
    <property type="match status" value="1"/>
</dbReference>
<organism evidence="11">
    <name type="scientific">Chromera velia CCMP2878</name>
    <dbReference type="NCBI Taxonomy" id="1169474"/>
    <lineage>
        <taxon>Eukaryota</taxon>
        <taxon>Sar</taxon>
        <taxon>Alveolata</taxon>
        <taxon>Colpodellida</taxon>
        <taxon>Chromeraceae</taxon>
        <taxon>Chromera</taxon>
    </lineage>
</organism>
<feature type="compositionally biased region" description="Basic and acidic residues" evidence="8">
    <location>
        <begin position="1574"/>
        <end position="1583"/>
    </location>
</feature>
<dbReference type="VEuPathDB" id="CryptoDB:Cvel_3661"/>
<dbReference type="PRINTS" id="PR01185">
    <property type="entry name" value="INTEGRINA"/>
</dbReference>
<dbReference type="InterPro" id="IPR000413">
    <property type="entry name" value="Integrin_alpha"/>
</dbReference>
<feature type="region of interest" description="Disordered" evidence="8">
    <location>
        <begin position="819"/>
        <end position="842"/>
    </location>
</feature>